<sequence length="162" mass="17223">MTMPHRSTYGFAFRYWFGCMKLRTYFLVVPSLFAALALSGCSTTGGKGGGGSLLPPSKPPASATFITALDGGIVGRTGLKLSDNDKQRALEAEYRALETAPLGQPVAWKGRNASGEVVAAAPYQVGSQNCRQYTHTITVDSKPTTARGAACRNDDGTWTLLE</sequence>
<dbReference type="STRING" id="411945.GA0061102_100648"/>
<proteinExistence type="predicted"/>
<reference evidence="2" key="1">
    <citation type="submission" date="2016-08" db="EMBL/GenBank/DDBJ databases">
        <authorList>
            <person name="Varghese N."/>
            <person name="Submissions Spin"/>
        </authorList>
    </citation>
    <scope>NUCLEOTIDE SEQUENCE [LARGE SCALE GENOMIC DNA]</scope>
    <source>
        <strain evidence="2">HAMBI 2971</strain>
    </source>
</reference>
<name>A0A1C3UV83_9HYPH</name>
<accession>A0A1C3UV83</accession>
<protein>
    <submittedName>
        <fullName evidence="1">Surface antigen</fullName>
    </submittedName>
</protein>
<evidence type="ECO:0000313" key="2">
    <source>
        <dbReference type="Proteomes" id="UP000199435"/>
    </source>
</evidence>
<evidence type="ECO:0000313" key="1">
    <source>
        <dbReference type="EMBL" id="SCB19400.1"/>
    </source>
</evidence>
<gene>
    <name evidence="1" type="ORF">GA0061102_100648</name>
</gene>
<organism evidence="1 2">
    <name type="scientific">Rhizobium miluonense</name>
    <dbReference type="NCBI Taxonomy" id="411945"/>
    <lineage>
        <taxon>Bacteria</taxon>
        <taxon>Pseudomonadati</taxon>
        <taxon>Pseudomonadota</taxon>
        <taxon>Alphaproteobacteria</taxon>
        <taxon>Hyphomicrobiales</taxon>
        <taxon>Rhizobiaceae</taxon>
        <taxon>Rhizobium/Agrobacterium group</taxon>
        <taxon>Rhizobium</taxon>
    </lineage>
</organism>
<dbReference type="InterPro" id="IPR016364">
    <property type="entry name" value="Surface_antigen_Rickettsia"/>
</dbReference>
<dbReference type="Proteomes" id="UP000199435">
    <property type="component" value="Unassembled WGS sequence"/>
</dbReference>
<dbReference type="AlphaFoldDB" id="A0A1C3UV83"/>
<keyword evidence="2" id="KW-1185">Reference proteome</keyword>
<dbReference type="PIRSF" id="PIRSF002721">
    <property type="entry name" value="Surface_antigen_Rickettsia"/>
    <property type="match status" value="1"/>
</dbReference>
<dbReference type="EMBL" id="FMAH01000006">
    <property type="protein sequence ID" value="SCB19400.1"/>
    <property type="molecule type" value="Genomic_DNA"/>
</dbReference>